<dbReference type="GO" id="GO:0009055">
    <property type="term" value="F:electron transfer activity"/>
    <property type="evidence" value="ECO:0007669"/>
    <property type="project" value="InterPro"/>
</dbReference>
<evidence type="ECO:0000313" key="13">
    <source>
        <dbReference type="Proteomes" id="UP000006591"/>
    </source>
</evidence>
<dbReference type="HOGENOM" id="CLU_058719_1_4_1"/>
<evidence type="ECO:0000256" key="8">
    <source>
        <dbReference type="ARBA" id="ARBA00035011"/>
    </source>
</evidence>
<dbReference type="EnsemblPlants" id="ONIVA05G01680.1">
    <property type="protein sequence ID" value="ONIVA05G01680.1"/>
    <property type="gene ID" value="ONIVA05G01680"/>
</dbReference>
<dbReference type="Pfam" id="PF02298">
    <property type="entry name" value="Cu_bind_like"/>
    <property type="match status" value="1"/>
</dbReference>
<sequence length="224" mass="22038">MAPPMMATAARPRDDQPRRRQALLLAASALLFLLCGGGAPGAGGVVVAVAVTASATATPGLVFHVGGPRGWRVPDANTSYTWWAMNNRFHVGDSLYFRYGGGDSVLVVDREAFDGCNATEPVARFAGGATTVPLGRPGFFCFISGAPGHCDGGQRLIVRVMVHPAPGAPAPAPSAAAAATSHPGASASGPGASSGAAAVAAGGAGAAVAAAAMGVLAGLVLLLQ</sequence>
<accession>A0A0E0H8U3</accession>
<keyword evidence="10" id="KW-1133">Transmembrane helix</keyword>
<dbReference type="CDD" id="cd11019">
    <property type="entry name" value="OsENODL1_like"/>
    <property type="match status" value="1"/>
</dbReference>
<reference evidence="12" key="2">
    <citation type="submission" date="2018-04" db="EMBL/GenBank/DDBJ databases">
        <title>OnivRS2 (Oryza nivara Reference Sequence Version 2).</title>
        <authorList>
            <person name="Zhang J."/>
            <person name="Kudrna D."/>
            <person name="Lee S."/>
            <person name="Talag J."/>
            <person name="Rajasekar S."/>
            <person name="Welchert J."/>
            <person name="Hsing Y.-I."/>
            <person name="Wing R.A."/>
        </authorList>
    </citation>
    <scope>NUCLEOTIDE SEQUENCE [LARGE SCALE GENOMIC DNA]</scope>
    <source>
        <strain evidence="12">SL10</strain>
    </source>
</reference>
<dbReference type="GO" id="GO:0012505">
    <property type="term" value="C:endomembrane system"/>
    <property type="evidence" value="ECO:0007669"/>
    <property type="project" value="UniProtKB-SubCell"/>
</dbReference>
<dbReference type="PANTHER" id="PTHR33021:SF14">
    <property type="entry name" value="OS01G0272700 PROTEIN"/>
    <property type="match status" value="1"/>
</dbReference>
<evidence type="ECO:0000256" key="2">
    <source>
        <dbReference type="ARBA" id="ARBA00022622"/>
    </source>
</evidence>
<keyword evidence="4 10" id="KW-0472">Membrane</keyword>
<evidence type="ECO:0000256" key="4">
    <source>
        <dbReference type="ARBA" id="ARBA00023136"/>
    </source>
</evidence>
<keyword evidence="6" id="KW-0325">Glycoprotein</keyword>
<keyword evidence="10" id="KW-0812">Transmembrane</keyword>
<evidence type="ECO:0000256" key="3">
    <source>
        <dbReference type="ARBA" id="ARBA00022729"/>
    </source>
</evidence>
<protein>
    <recommendedName>
        <fullName evidence="11">Phytocyanin domain-containing protein</fullName>
    </recommendedName>
</protein>
<dbReference type="GO" id="GO:0098552">
    <property type="term" value="C:side of membrane"/>
    <property type="evidence" value="ECO:0007669"/>
    <property type="project" value="UniProtKB-KW"/>
</dbReference>
<dbReference type="FunFam" id="2.60.40.420:FF:000010">
    <property type="entry name" value="Early nodulin-like protein 1"/>
    <property type="match status" value="1"/>
</dbReference>
<keyword evidence="2" id="KW-0336">GPI-anchor</keyword>
<dbReference type="eggNOG" id="ENOG502RZSF">
    <property type="taxonomic scope" value="Eukaryota"/>
</dbReference>
<reference evidence="12" key="1">
    <citation type="submission" date="2015-04" db="UniProtKB">
        <authorList>
            <consortium name="EnsemblPlants"/>
        </authorList>
    </citation>
    <scope>IDENTIFICATION</scope>
    <source>
        <strain evidence="12">SL10</strain>
    </source>
</reference>
<evidence type="ECO:0000256" key="6">
    <source>
        <dbReference type="ARBA" id="ARBA00023180"/>
    </source>
</evidence>
<comment type="subcellular location">
    <subcellularLocation>
        <location evidence="9">Endomembrane system</location>
        <topology evidence="9">Lipid-anchor</topology>
    </subcellularLocation>
    <subcellularLocation>
        <location evidence="1">Membrane</location>
        <topology evidence="1">Lipid-anchor</topology>
        <topology evidence="1">GPI-anchor</topology>
    </subcellularLocation>
</comment>
<dbReference type="AlphaFoldDB" id="A0A0E0H8U3"/>
<dbReference type="GO" id="GO:0005886">
    <property type="term" value="C:plasma membrane"/>
    <property type="evidence" value="ECO:0007669"/>
    <property type="project" value="TreeGrafter"/>
</dbReference>
<proteinExistence type="inferred from homology"/>
<name>A0A0E0H8U3_ORYNI</name>
<feature type="domain" description="Phytocyanin" evidence="11">
    <location>
        <begin position="61"/>
        <end position="162"/>
    </location>
</feature>
<feature type="transmembrane region" description="Helical" evidence="10">
    <location>
        <begin position="196"/>
        <end position="223"/>
    </location>
</feature>
<dbReference type="Gene3D" id="2.60.40.420">
    <property type="entry name" value="Cupredoxins - blue copper proteins"/>
    <property type="match status" value="1"/>
</dbReference>
<evidence type="ECO:0000259" key="11">
    <source>
        <dbReference type="PROSITE" id="PS51485"/>
    </source>
</evidence>
<keyword evidence="5" id="KW-1015">Disulfide bond</keyword>
<evidence type="ECO:0000256" key="7">
    <source>
        <dbReference type="ARBA" id="ARBA00023288"/>
    </source>
</evidence>
<evidence type="ECO:0000256" key="5">
    <source>
        <dbReference type="ARBA" id="ARBA00023157"/>
    </source>
</evidence>
<evidence type="ECO:0000313" key="12">
    <source>
        <dbReference type="EnsemblPlants" id="ONIVA05G01680.1"/>
    </source>
</evidence>
<comment type="similarity">
    <text evidence="8">Belongs to the early nodulin-like (ENODL) family.</text>
</comment>
<dbReference type="STRING" id="4536.A0A0E0H8U3"/>
<dbReference type="InterPro" id="IPR041846">
    <property type="entry name" value="ENL_dom"/>
</dbReference>
<keyword evidence="13" id="KW-1185">Reference proteome</keyword>
<dbReference type="InterPro" id="IPR008972">
    <property type="entry name" value="Cupredoxin"/>
</dbReference>
<evidence type="ECO:0000256" key="1">
    <source>
        <dbReference type="ARBA" id="ARBA00004589"/>
    </source>
</evidence>
<dbReference type="SUPFAM" id="SSF49503">
    <property type="entry name" value="Cupredoxins"/>
    <property type="match status" value="1"/>
</dbReference>
<dbReference type="PROSITE" id="PS51485">
    <property type="entry name" value="PHYTOCYANIN"/>
    <property type="match status" value="1"/>
</dbReference>
<dbReference type="InterPro" id="IPR039391">
    <property type="entry name" value="Phytocyanin-like"/>
</dbReference>
<evidence type="ECO:0000256" key="9">
    <source>
        <dbReference type="ARBA" id="ARBA00037868"/>
    </source>
</evidence>
<dbReference type="Proteomes" id="UP000006591">
    <property type="component" value="Chromosome 5"/>
</dbReference>
<dbReference type="Gramene" id="ONIVA05G01680.1">
    <property type="protein sequence ID" value="ONIVA05G01680.1"/>
    <property type="gene ID" value="ONIVA05G01680"/>
</dbReference>
<dbReference type="InterPro" id="IPR003245">
    <property type="entry name" value="Phytocyanin_dom"/>
</dbReference>
<evidence type="ECO:0000256" key="10">
    <source>
        <dbReference type="SAM" id="Phobius"/>
    </source>
</evidence>
<dbReference type="OMA" id="GNTSYGW"/>
<keyword evidence="3" id="KW-0732">Signal</keyword>
<keyword evidence="7" id="KW-0449">Lipoprotein</keyword>
<organism evidence="12">
    <name type="scientific">Oryza nivara</name>
    <name type="common">Indian wild rice</name>
    <name type="synonym">Oryza sativa f. spontanea</name>
    <dbReference type="NCBI Taxonomy" id="4536"/>
    <lineage>
        <taxon>Eukaryota</taxon>
        <taxon>Viridiplantae</taxon>
        <taxon>Streptophyta</taxon>
        <taxon>Embryophyta</taxon>
        <taxon>Tracheophyta</taxon>
        <taxon>Spermatophyta</taxon>
        <taxon>Magnoliopsida</taxon>
        <taxon>Liliopsida</taxon>
        <taxon>Poales</taxon>
        <taxon>Poaceae</taxon>
        <taxon>BOP clade</taxon>
        <taxon>Oryzoideae</taxon>
        <taxon>Oryzeae</taxon>
        <taxon>Oryzinae</taxon>
        <taxon>Oryza</taxon>
    </lineage>
</organism>
<dbReference type="PANTHER" id="PTHR33021">
    <property type="entry name" value="BLUE COPPER PROTEIN"/>
    <property type="match status" value="1"/>
</dbReference>